<name>A0A212KKE8_9PROT</name>
<dbReference type="PANTHER" id="PTHR43537:SF44">
    <property type="entry name" value="GNTR FAMILY REGULATORY PROTEIN"/>
    <property type="match status" value="1"/>
</dbReference>
<accession>A0A212KKE8</accession>
<dbReference type="Pfam" id="PF00392">
    <property type="entry name" value="GntR"/>
    <property type="match status" value="1"/>
</dbReference>
<dbReference type="PROSITE" id="PS50949">
    <property type="entry name" value="HTH_GNTR"/>
    <property type="match status" value="1"/>
</dbReference>
<dbReference type="SMART" id="SM00895">
    <property type="entry name" value="FCD"/>
    <property type="match status" value="1"/>
</dbReference>
<dbReference type="AlphaFoldDB" id="A0A212KKE8"/>
<evidence type="ECO:0000259" key="5">
    <source>
        <dbReference type="PROSITE" id="PS50949"/>
    </source>
</evidence>
<feature type="domain" description="HTH gntR-type" evidence="5">
    <location>
        <begin position="11"/>
        <end position="79"/>
    </location>
</feature>
<dbReference type="SUPFAM" id="SSF48008">
    <property type="entry name" value="GntR ligand-binding domain-like"/>
    <property type="match status" value="1"/>
</dbReference>
<dbReference type="InterPro" id="IPR036388">
    <property type="entry name" value="WH-like_DNA-bd_sf"/>
</dbReference>
<gene>
    <name evidence="6" type="ORF">KL86APRO_20459</name>
</gene>
<evidence type="ECO:0000256" key="1">
    <source>
        <dbReference type="ARBA" id="ARBA00023015"/>
    </source>
</evidence>
<dbReference type="GO" id="GO:0003677">
    <property type="term" value="F:DNA binding"/>
    <property type="evidence" value="ECO:0007669"/>
    <property type="project" value="UniProtKB-KW"/>
</dbReference>
<organism evidence="6">
    <name type="scientific">uncultured Alphaproteobacteria bacterium</name>
    <dbReference type="NCBI Taxonomy" id="91750"/>
    <lineage>
        <taxon>Bacteria</taxon>
        <taxon>Pseudomonadati</taxon>
        <taxon>Pseudomonadota</taxon>
        <taxon>Alphaproteobacteria</taxon>
        <taxon>environmental samples</taxon>
    </lineage>
</organism>
<dbReference type="SUPFAM" id="SSF46785">
    <property type="entry name" value="Winged helix' DNA-binding domain"/>
    <property type="match status" value="1"/>
</dbReference>
<dbReference type="SMART" id="SM00345">
    <property type="entry name" value="HTH_GNTR"/>
    <property type="match status" value="1"/>
</dbReference>
<evidence type="ECO:0000256" key="3">
    <source>
        <dbReference type="ARBA" id="ARBA00023163"/>
    </source>
</evidence>
<evidence type="ECO:0000256" key="2">
    <source>
        <dbReference type="ARBA" id="ARBA00023125"/>
    </source>
</evidence>
<evidence type="ECO:0000256" key="4">
    <source>
        <dbReference type="SAM" id="MobiDB-lite"/>
    </source>
</evidence>
<dbReference type="Pfam" id="PF07729">
    <property type="entry name" value="FCD"/>
    <property type="match status" value="1"/>
</dbReference>
<dbReference type="Gene3D" id="1.10.10.10">
    <property type="entry name" value="Winged helix-like DNA-binding domain superfamily/Winged helix DNA-binding domain"/>
    <property type="match status" value="1"/>
</dbReference>
<dbReference type="CDD" id="cd07377">
    <property type="entry name" value="WHTH_GntR"/>
    <property type="match status" value="1"/>
</dbReference>
<keyword evidence="2" id="KW-0238">DNA-binding</keyword>
<protein>
    <submittedName>
        <fullName evidence="6">GntR-like protein</fullName>
    </submittedName>
</protein>
<feature type="region of interest" description="Disordered" evidence="4">
    <location>
        <begin position="240"/>
        <end position="264"/>
    </location>
</feature>
<sequence>MLRSQRQVKGRDLGAQVAERLARELFSGRTKPGSLLPKETELVESFGVSRVSVRAGLQTLVALGIVRRYAGQGTVVAEYRDWNMLDPLVTRWMVDFADPNIDFLNELFEFRESVEPFIAAIAAERATARDLAQIEEAFQGMERAVDPADGRAFDQQALDDADVAFHAAIYRATHNIIWSQLAHILRPSIQLIVRKSNASAAELYDTLKRHRALMECIRLRQPQAASEAAVQVMNRTKADLGTPGRSGAHDAHQNQQFRAGLPPINQEIVR</sequence>
<proteinExistence type="predicted"/>
<dbReference type="InterPro" id="IPR000524">
    <property type="entry name" value="Tscrpt_reg_HTH_GntR"/>
</dbReference>
<keyword evidence="3" id="KW-0804">Transcription</keyword>
<evidence type="ECO:0000313" key="6">
    <source>
        <dbReference type="EMBL" id="SBW12131.1"/>
    </source>
</evidence>
<dbReference type="PANTHER" id="PTHR43537">
    <property type="entry name" value="TRANSCRIPTIONAL REGULATOR, GNTR FAMILY"/>
    <property type="match status" value="1"/>
</dbReference>
<keyword evidence="1" id="KW-0805">Transcription regulation</keyword>
<reference evidence="6" key="1">
    <citation type="submission" date="2016-04" db="EMBL/GenBank/DDBJ databases">
        <authorList>
            <person name="Evans L.H."/>
            <person name="Alamgir A."/>
            <person name="Owens N."/>
            <person name="Weber N.D."/>
            <person name="Virtaneva K."/>
            <person name="Barbian K."/>
            <person name="Babar A."/>
            <person name="Rosenke K."/>
        </authorList>
    </citation>
    <scope>NUCLEOTIDE SEQUENCE</scope>
    <source>
        <strain evidence="6">86</strain>
    </source>
</reference>
<dbReference type="InterPro" id="IPR011711">
    <property type="entry name" value="GntR_C"/>
</dbReference>
<dbReference type="InterPro" id="IPR036390">
    <property type="entry name" value="WH_DNA-bd_sf"/>
</dbReference>
<dbReference type="Gene3D" id="1.20.120.530">
    <property type="entry name" value="GntR ligand-binding domain-like"/>
    <property type="match status" value="1"/>
</dbReference>
<dbReference type="PRINTS" id="PR00035">
    <property type="entry name" value="HTHGNTR"/>
</dbReference>
<dbReference type="EMBL" id="FLUO01000002">
    <property type="protein sequence ID" value="SBW12131.1"/>
    <property type="molecule type" value="Genomic_DNA"/>
</dbReference>
<dbReference type="GO" id="GO:0003700">
    <property type="term" value="F:DNA-binding transcription factor activity"/>
    <property type="evidence" value="ECO:0007669"/>
    <property type="project" value="InterPro"/>
</dbReference>
<dbReference type="InterPro" id="IPR008920">
    <property type="entry name" value="TF_FadR/GntR_C"/>
</dbReference>